<dbReference type="AlphaFoldDB" id="A0A812UZ24"/>
<evidence type="ECO:0000313" key="4">
    <source>
        <dbReference type="Proteomes" id="UP000601435"/>
    </source>
</evidence>
<organism evidence="3 4">
    <name type="scientific">Symbiodinium necroappetens</name>
    <dbReference type="NCBI Taxonomy" id="1628268"/>
    <lineage>
        <taxon>Eukaryota</taxon>
        <taxon>Sar</taxon>
        <taxon>Alveolata</taxon>
        <taxon>Dinophyceae</taxon>
        <taxon>Suessiales</taxon>
        <taxon>Symbiodiniaceae</taxon>
        <taxon>Symbiodinium</taxon>
    </lineage>
</organism>
<dbReference type="Proteomes" id="UP000601435">
    <property type="component" value="Unassembled WGS sequence"/>
</dbReference>
<evidence type="ECO:0000313" key="3">
    <source>
        <dbReference type="EMBL" id="CAE7608051.1"/>
    </source>
</evidence>
<evidence type="ECO:0000256" key="1">
    <source>
        <dbReference type="ARBA" id="ARBA00022490"/>
    </source>
</evidence>
<dbReference type="SUPFAM" id="SSF53784">
    <property type="entry name" value="Phosphofructokinase"/>
    <property type="match status" value="1"/>
</dbReference>
<dbReference type="InterPro" id="IPR035966">
    <property type="entry name" value="PKF_sf"/>
</dbReference>
<sequence>MQIRPTLCYVGEELLQREMTLEMILEEIVEVIVTRHHDYCLHAGVIMISDDFFPKLYQTRLLRLLDKMGQKRTDGIDGLPTFPFMEAERVVAALVARRLALRGKEGKRTVTCFEQHPHSLRHIALSPMPTVLDCKLGYSLGHVAGALIEQQQTGYMANVRNIQKDTIDWQPCAIPLARLLKPSPDGPQLEPIAKRRQLNKQ</sequence>
<reference evidence="3" key="1">
    <citation type="submission" date="2021-02" db="EMBL/GenBank/DDBJ databases">
        <authorList>
            <person name="Dougan E. K."/>
            <person name="Rhodes N."/>
            <person name="Thang M."/>
            <person name="Chan C."/>
        </authorList>
    </citation>
    <scope>NUCLEOTIDE SEQUENCE</scope>
</reference>
<dbReference type="GO" id="GO:0003872">
    <property type="term" value="F:6-phosphofructokinase activity"/>
    <property type="evidence" value="ECO:0007669"/>
    <property type="project" value="InterPro"/>
</dbReference>
<keyword evidence="2" id="KW-0324">Glycolysis</keyword>
<dbReference type="PANTHER" id="PTHR43650">
    <property type="entry name" value="PYROPHOSPHATE--FRUCTOSE 6-PHOSPHATE 1-PHOSPHOTRANSFERASE"/>
    <property type="match status" value="1"/>
</dbReference>
<comment type="caution">
    <text evidence="3">The sequence shown here is derived from an EMBL/GenBank/DDBJ whole genome shotgun (WGS) entry which is preliminary data.</text>
</comment>
<feature type="non-terminal residue" evidence="3">
    <location>
        <position position="1"/>
    </location>
</feature>
<evidence type="ECO:0008006" key="5">
    <source>
        <dbReference type="Google" id="ProtNLM"/>
    </source>
</evidence>
<dbReference type="Gene3D" id="3.40.50.460">
    <property type="entry name" value="Phosphofructokinase domain"/>
    <property type="match status" value="1"/>
</dbReference>
<dbReference type="GO" id="GO:0009749">
    <property type="term" value="P:response to glucose"/>
    <property type="evidence" value="ECO:0007669"/>
    <property type="project" value="TreeGrafter"/>
</dbReference>
<keyword evidence="1" id="KW-0963">Cytoplasm</keyword>
<keyword evidence="4" id="KW-1185">Reference proteome</keyword>
<name>A0A812UZ24_9DINO</name>
<gene>
    <name evidence="3" type="ORF">SNEC2469_LOCUS17334</name>
</gene>
<protein>
    <recommendedName>
        <fullName evidence="5">Kinase</fullName>
    </recommendedName>
</protein>
<accession>A0A812UZ24</accession>
<evidence type="ECO:0000256" key="2">
    <source>
        <dbReference type="ARBA" id="ARBA00023152"/>
    </source>
</evidence>
<proteinExistence type="predicted"/>
<dbReference type="EMBL" id="CAJNJA010028630">
    <property type="protein sequence ID" value="CAE7608051.1"/>
    <property type="molecule type" value="Genomic_DNA"/>
</dbReference>
<dbReference type="PANTHER" id="PTHR43650:SF1">
    <property type="entry name" value="PYROPHOSPHATE--FRUCTOSE 6-PHOSPHATE 1-PHOSPHOTRANSFERASE SUBUNIT BETA 2"/>
    <property type="match status" value="1"/>
</dbReference>
<dbReference type="GO" id="GO:0005829">
    <property type="term" value="C:cytosol"/>
    <property type="evidence" value="ECO:0007669"/>
    <property type="project" value="TreeGrafter"/>
</dbReference>
<dbReference type="Gene3D" id="3.40.50.450">
    <property type="match status" value="1"/>
</dbReference>